<accession>A0A846M741</accession>
<sequence length="110" mass="12087">MRHDPMMAILANLLERVDGLADERGHLSVSRLRDELDQVRHLSRAYHIDSVESLACTLESALSLQGMGPVVLSYLDLIRDAIAAQMPRADIIPLSIATKPMVSARPSISL</sequence>
<organism evidence="1 2">
    <name type="scientific">Sphingobium vermicomposti</name>
    <dbReference type="NCBI Taxonomy" id="529005"/>
    <lineage>
        <taxon>Bacteria</taxon>
        <taxon>Pseudomonadati</taxon>
        <taxon>Pseudomonadota</taxon>
        <taxon>Alphaproteobacteria</taxon>
        <taxon>Sphingomonadales</taxon>
        <taxon>Sphingomonadaceae</taxon>
        <taxon>Sphingobium</taxon>
    </lineage>
</organism>
<gene>
    <name evidence="1" type="ORF">FHS54_002701</name>
</gene>
<keyword evidence="2" id="KW-1185">Reference proteome</keyword>
<evidence type="ECO:0000313" key="2">
    <source>
        <dbReference type="Proteomes" id="UP000576821"/>
    </source>
</evidence>
<dbReference type="RefSeq" id="WP_167304266.1">
    <property type="nucleotide sequence ID" value="NZ_JAASQR010000003.1"/>
</dbReference>
<dbReference type="Proteomes" id="UP000576821">
    <property type="component" value="Unassembled WGS sequence"/>
</dbReference>
<name>A0A846M741_9SPHN</name>
<evidence type="ECO:0000313" key="1">
    <source>
        <dbReference type="EMBL" id="NIJ17712.1"/>
    </source>
</evidence>
<proteinExistence type="predicted"/>
<dbReference type="AlphaFoldDB" id="A0A846M741"/>
<dbReference type="EMBL" id="JAASQR010000003">
    <property type="protein sequence ID" value="NIJ17712.1"/>
    <property type="molecule type" value="Genomic_DNA"/>
</dbReference>
<protein>
    <submittedName>
        <fullName evidence="1">Uncharacterized protein</fullName>
    </submittedName>
</protein>
<comment type="caution">
    <text evidence="1">The sequence shown here is derived from an EMBL/GenBank/DDBJ whole genome shotgun (WGS) entry which is preliminary data.</text>
</comment>
<reference evidence="1 2" key="1">
    <citation type="submission" date="2020-03" db="EMBL/GenBank/DDBJ databases">
        <title>Genomic Encyclopedia of Type Strains, Phase IV (KMG-IV): sequencing the most valuable type-strain genomes for metagenomic binning, comparative biology and taxonomic classification.</title>
        <authorList>
            <person name="Goeker M."/>
        </authorList>
    </citation>
    <scope>NUCLEOTIDE SEQUENCE [LARGE SCALE GENOMIC DNA]</scope>
    <source>
        <strain evidence="1 2">DSM 21299</strain>
    </source>
</reference>